<feature type="domain" description="PH" evidence="1">
    <location>
        <begin position="5"/>
        <end position="107"/>
    </location>
</feature>
<evidence type="ECO:0000313" key="2">
    <source>
        <dbReference type="EMBL" id="OZJ06088.1"/>
    </source>
</evidence>
<dbReference type="Pfam" id="PF00169">
    <property type="entry name" value="PH"/>
    <property type="match status" value="1"/>
</dbReference>
<evidence type="ECO:0000259" key="1">
    <source>
        <dbReference type="SMART" id="SM00233"/>
    </source>
</evidence>
<dbReference type="InterPro" id="IPR001849">
    <property type="entry name" value="PH_domain"/>
</dbReference>
<comment type="caution">
    <text evidence="2">The sequence shown here is derived from an EMBL/GenBank/DDBJ whole genome shotgun (WGS) entry which is preliminary data.</text>
</comment>
<accession>A0A261Y680</accession>
<dbReference type="OrthoDB" id="2344588at2759"/>
<proteinExistence type="predicted"/>
<organism evidence="2 3">
    <name type="scientific">Bifiguratus adelaidae</name>
    <dbReference type="NCBI Taxonomy" id="1938954"/>
    <lineage>
        <taxon>Eukaryota</taxon>
        <taxon>Fungi</taxon>
        <taxon>Fungi incertae sedis</taxon>
        <taxon>Mucoromycota</taxon>
        <taxon>Mucoromycotina</taxon>
        <taxon>Endogonomycetes</taxon>
        <taxon>Endogonales</taxon>
        <taxon>Endogonales incertae sedis</taxon>
        <taxon>Bifiguratus</taxon>
    </lineage>
</organism>
<dbReference type="Proteomes" id="UP000242875">
    <property type="component" value="Unassembled WGS sequence"/>
</dbReference>
<dbReference type="Gene3D" id="2.30.29.30">
    <property type="entry name" value="Pleckstrin-homology domain (PH domain)/Phosphotyrosine-binding domain (PTB)"/>
    <property type="match status" value="1"/>
</dbReference>
<keyword evidence="3" id="KW-1185">Reference proteome</keyword>
<dbReference type="SMART" id="SM00233">
    <property type="entry name" value="PH"/>
    <property type="match status" value="1"/>
</dbReference>
<reference evidence="2 3" key="1">
    <citation type="journal article" date="2017" name="Mycologia">
        <title>Bifiguratus adelaidae, gen. et sp. nov., a new member of Mucoromycotina in endophytic and soil-dwelling habitats.</title>
        <authorList>
            <person name="Torres-Cruz T.J."/>
            <person name="Billingsley Tobias T.L."/>
            <person name="Almatruk M."/>
            <person name="Hesse C."/>
            <person name="Kuske C.R."/>
            <person name="Desiro A."/>
            <person name="Benucci G.M."/>
            <person name="Bonito G."/>
            <person name="Stajich J.E."/>
            <person name="Dunlap C."/>
            <person name="Arnold A.E."/>
            <person name="Porras-Alfaro A."/>
        </authorList>
    </citation>
    <scope>NUCLEOTIDE SEQUENCE [LARGE SCALE GENOMIC DNA]</scope>
    <source>
        <strain evidence="2 3">AZ0501</strain>
    </source>
</reference>
<dbReference type="InterPro" id="IPR011993">
    <property type="entry name" value="PH-like_dom_sf"/>
</dbReference>
<dbReference type="EMBL" id="MVBO01000007">
    <property type="protein sequence ID" value="OZJ06088.1"/>
    <property type="molecule type" value="Genomic_DNA"/>
</dbReference>
<dbReference type="AlphaFoldDB" id="A0A261Y680"/>
<name>A0A261Y680_9FUNG</name>
<dbReference type="SUPFAM" id="SSF50729">
    <property type="entry name" value="PH domain-like"/>
    <property type="match status" value="1"/>
</dbReference>
<dbReference type="CDD" id="cd00821">
    <property type="entry name" value="PH"/>
    <property type="match status" value="1"/>
</dbReference>
<sequence length="319" mass="35980">MNLDNCKSGWLRRRSNKLLRSWQNCWCVLLASELRCYEDEYAATPTLTINLQSYQTISLTGKGETLDTWTMVPHALMDDVKPVTLATVDGSSAVEWAGAIQWRLGSVVNLKRDKSSLPVATMPTVEHDLREQGQDPLRHSRTLSRADSDVSSVPSLVNGMYDISLFDDYRGARSWTDDEEEDQPPSTPPLVMPDILLEASAMSKHRRSRTRSGSEITPFKYPVEQKVQVDNDEAAHVEDDVRYPLASTLDPFLTEPPQRTMQSFTQRRNIAIPPIHVASPRRQPLYQKPNSYPVYATAKKVRFVPTVKIIGHSNVIQSG</sequence>
<gene>
    <name evidence="2" type="ORF">BZG36_01135</name>
</gene>
<evidence type="ECO:0000313" key="3">
    <source>
        <dbReference type="Proteomes" id="UP000242875"/>
    </source>
</evidence>
<protein>
    <recommendedName>
        <fullName evidence="1">PH domain-containing protein</fullName>
    </recommendedName>
</protein>